<dbReference type="RefSeq" id="XP_068138443.1">
    <property type="nucleotide sequence ID" value="XM_068282342.1"/>
</dbReference>
<protein>
    <submittedName>
        <fullName evidence="1">Uncharacterized protein</fullName>
    </submittedName>
</protein>
<organism evidence="1">
    <name type="scientific">Yarrowia lipolytica</name>
    <name type="common">Candida lipolytica</name>
    <dbReference type="NCBI Taxonomy" id="4952"/>
    <lineage>
        <taxon>Eukaryota</taxon>
        <taxon>Fungi</taxon>
        <taxon>Dikarya</taxon>
        <taxon>Ascomycota</taxon>
        <taxon>Saccharomycotina</taxon>
        <taxon>Dipodascomycetes</taxon>
        <taxon>Dipodascales</taxon>
        <taxon>Dipodascales incertae sedis</taxon>
        <taxon>Yarrowia</taxon>
    </lineage>
</organism>
<dbReference type="AlphaFoldDB" id="A0A1D8NAW5"/>
<proteinExistence type="predicted"/>
<reference evidence="1" key="1">
    <citation type="journal article" date="2016" name="PLoS ONE">
        <title>Sequence Assembly of Yarrowia lipolytica Strain W29/CLIB89 Shows Transposable Element Diversity.</title>
        <authorList>
            <person name="Magnan C."/>
            <person name="Yu J."/>
            <person name="Chang I."/>
            <person name="Jahn E."/>
            <person name="Kanomata Y."/>
            <person name="Wu J."/>
            <person name="Zeller M."/>
            <person name="Oakes M."/>
            <person name="Baldi P."/>
            <person name="Sandmeyer S."/>
        </authorList>
    </citation>
    <scope>NUCLEOTIDE SEQUENCE [LARGE SCALE GENOMIC DNA]</scope>
    <source>
        <strain evidence="1">CLIB89</strain>
    </source>
</reference>
<sequence>MASKVLRDNSLKTQLATLDAAKVLLLALFDLTKKKDHFGQVAEWGAAEIGYRDGTALELSTTNGTLYGVNTLTHQIDPFSAMIGGEETSVSAAPCGDNIFANTHNSGSISMVRITHQLEVAHTFKLSSRGSRCGL</sequence>
<name>A0A1D8NAW5_YARLL</name>
<dbReference type="VEuPathDB" id="FungiDB:YALI1_C17640g"/>
<accession>A0A1D8NAW5</accession>
<dbReference type="EMBL" id="CP017555">
    <property type="protein sequence ID" value="AOW02763.1"/>
    <property type="molecule type" value="Genomic_DNA"/>
</dbReference>
<dbReference type="Proteomes" id="UP000182444">
    <property type="component" value="Chromosome 1C"/>
</dbReference>
<gene>
    <name evidence="1" type="ORF">YALI1_C17640g</name>
</gene>
<dbReference type="VEuPathDB" id="FungiDB:YALI0_E12045g"/>
<dbReference type="GeneID" id="90949516"/>
<evidence type="ECO:0000313" key="1">
    <source>
        <dbReference type="EMBL" id="AOW02763.1"/>
    </source>
</evidence>